<evidence type="ECO:0000256" key="1">
    <source>
        <dbReference type="ARBA" id="ARBA00023122"/>
    </source>
</evidence>
<proteinExistence type="predicted"/>
<dbReference type="SMART" id="SM00116">
    <property type="entry name" value="CBS"/>
    <property type="match status" value="2"/>
</dbReference>
<dbReference type="PROSITE" id="PS51371">
    <property type="entry name" value="CBS"/>
    <property type="match status" value="2"/>
</dbReference>
<evidence type="ECO:0000256" key="2">
    <source>
        <dbReference type="PROSITE-ProRule" id="PRU00703"/>
    </source>
</evidence>
<dbReference type="Pfam" id="PF00571">
    <property type="entry name" value="CBS"/>
    <property type="match status" value="2"/>
</dbReference>
<accession>A0ABW9GWS5</accession>
<dbReference type="InterPro" id="IPR051257">
    <property type="entry name" value="Diverse_CBS-Domain"/>
</dbReference>
<evidence type="ECO:0000259" key="3">
    <source>
        <dbReference type="PROSITE" id="PS51371"/>
    </source>
</evidence>
<dbReference type="CDD" id="cd04586">
    <property type="entry name" value="CBS_pair_BON_assoc"/>
    <property type="match status" value="1"/>
</dbReference>
<dbReference type="EMBL" id="JBJUVG010000002">
    <property type="protein sequence ID" value="MFM9413106.1"/>
    <property type="molecule type" value="Genomic_DNA"/>
</dbReference>
<dbReference type="InterPro" id="IPR046342">
    <property type="entry name" value="CBS_dom_sf"/>
</dbReference>
<dbReference type="InterPro" id="IPR000644">
    <property type="entry name" value="CBS_dom"/>
</dbReference>
<feature type="domain" description="CBS" evidence="3">
    <location>
        <begin position="98"/>
        <end position="153"/>
    </location>
</feature>
<dbReference type="SUPFAM" id="SSF54631">
    <property type="entry name" value="CBS-domain pair"/>
    <property type="match status" value="1"/>
</dbReference>
<protein>
    <submittedName>
        <fullName evidence="4">CBS domain-containing protein</fullName>
    </submittedName>
</protein>
<dbReference type="PANTHER" id="PTHR43080:SF2">
    <property type="entry name" value="CBS DOMAIN-CONTAINING PROTEIN"/>
    <property type="match status" value="1"/>
</dbReference>
<name>A0ABW9GWS5_9FIRM</name>
<evidence type="ECO:0000313" key="4">
    <source>
        <dbReference type="EMBL" id="MFM9413106.1"/>
    </source>
</evidence>
<sequence length="153" mass="17297">MSEPIRNIMETDVYTVNEKDTIADVLRVLVDKKTSGLPIIDDNQSIVGFISDGDIMKYIAKQDPRIIDMTSFITVWYDIESFDQKLEDLLKINVMELATTKAITVNEDEAIDDVARILGKKKIKKVPVEADGKLVGVISRSNIIRYIVQKHLS</sequence>
<dbReference type="PANTHER" id="PTHR43080">
    <property type="entry name" value="CBS DOMAIN-CONTAINING PROTEIN CBSX3, MITOCHONDRIAL"/>
    <property type="match status" value="1"/>
</dbReference>
<evidence type="ECO:0000313" key="5">
    <source>
        <dbReference type="Proteomes" id="UP001631949"/>
    </source>
</evidence>
<dbReference type="Gene3D" id="3.10.580.10">
    <property type="entry name" value="CBS-domain"/>
    <property type="match status" value="1"/>
</dbReference>
<keyword evidence="1 2" id="KW-0129">CBS domain</keyword>
<keyword evidence="5" id="KW-1185">Reference proteome</keyword>
<dbReference type="Proteomes" id="UP001631949">
    <property type="component" value="Unassembled WGS sequence"/>
</dbReference>
<dbReference type="RefSeq" id="WP_408976724.1">
    <property type="nucleotide sequence ID" value="NZ_JBJUVG010000002.1"/>
</dbReference>
<reference evidence="4 5" key="1">
    <citation type="journal article" date="2016" name="Int. J. Syst. Evol. Microbiol.">
        <title>Peptococcus simiae sp. nov., isolated from rhesus macaque faeces and emended description of the genus Peptococcus.</title>
        <authorList>
            <person name="Shkoporov A.N."/>
            <person name="Efimov B.A."/>
            <person name="Kondova I."/>
            <person name="Ouwerling B."/>
            <person name="Chaplin A.V."/>
            <person name="Shcherbakova V.A."/>
            <person name="Langermans J.A.M."/>
        </authorList>
    </citation>
    <scope>NUCLEOTIDE SEQUENCE [LARGE SCALE GENOMIC DNA]</scope>
    <source>
        <strain evidence="4 5">M108</strain>
    </source>
</reference>
<gene>
    <name evidence="4" type="ORF">ACKQTC_01815</name>
</gene>
<comment type="caution">
    <text evidence="4">The sequence shown here is derived from an EMBL/GenBank/DDBJ whole genome shotgun (WGS) entry which is preliminary data.</text>
</comment>
<feature type="domain" description="CBS" evidence="3">
    <location>
        <begin position="9"/>
        <end position="65"/>
    </location>
</feature>
<organism evidence="4 5">
    <name type="scientific">Peptococcus simiae</name>
    <dbReference type="NCBI Taxonomy" id="1643805"/>
    <lineage>
        <taxon>Bacteria</taxon>
        <taxon>Bacillati</taxon>
        <taxon>Bacillota</taxon>
        <taxon>Clostridia</taxon>
        <taxon>Eubacteriales</taxon>
        <taxon>Peptococcaceae</taxon>
        <taxon>Peptococcus</taxon>
    </lineage>
</organism>